<evidence type="ECO:0000313" key="1">
    <source>
        <dbReference type="EMBL" id="MFC2927098.1"/>
    </source>
</evidence>
<keyword evidence="2" id="KW-1185">Reference proteome</keyword>
<dbReference type="Proteomes" id="UP001595379">
    <property type="component" value="Unassembled WGS sequence"/>
</dbReference>
<dbReference type="InterPro" id="IPR003329">
    <property type="entry name" value="Cytidylyl_trans"/>
</dbReference>
<proteinExistence type="predicted"/>
<dbReference type="PANTHER" id="PTHR42866:SF1">
    <property type="entry name" value="SPORE COAT POLYSACCHARIDE BIOSYNTHESIS PROTEIN SPSF"/>
    <property type="match status" value="1"/>
</dbReference>
<evidence type="ECO:0000313" key="2">
    <source>
        <dbReference type="Proteomes" id="UP001595379"/>
    </source>
</evidence>
<protein>
    <submittedName>
        <fullName evidence="1">Glycosyltransferase family protein</fullName>
    </submittedName>
</protein>
<accession>A0ABV7A0E9</accession>
<name>A0ABV7A0E9_9PROT</name>
<dbReference type="InterPro" id="IPR029044">
    <property type="entry name" value="Nucleotide-diphossugar_trans"/>
</dbReference>
<dbReference type="SUPFAM" id="SSF53448">
    <property type="entry name" value="Nucleotide-diphospho-sugar transferases"/>
    <property type="match status" value="1"/>
</dbReference>
<dbReference type="EMBL" id="JBHRSV010000028">
    <property type="protein sequence ID" value="MFC2927098.1"/>
    <property type="molecule type" value="Genomic_DNA"/>
</dbReference>
<sequence length="255" mass="27905">MTVTAIIQARMTSSRLPGKVLMPVLGEPLLLHQLRRLQRANTIDRMVLAITEKAADDPLEAFAKRQGLPVFRGSENDVLARFAGAAETCTPEADVIVRVTSDCPLMDPGIVDSQVGWFLDHRDDYDYATVGPELRLPCGTSVEVFTREALMTAHAKAVTKHDREHVTPWIKNPDNGLRNGITPIDIDAPDVRLSVDEEADFEAVSAIIEALYPVNPDFTLGDVLAFLEAHPEIAAINSDVTQTTGPYAVKPVRAK</sequence>
<dbReference type="PANTHER" id="PTHR42866">
    <property type="entry name" value="3-DEOXY-MANNO-OCTULOSONATE CYTIDYLYLTRANSFERASE"/>
    <property type="match status" value="1"/>
</dbReference>
<dbReference type="Pfam" id="PF02348">
    <property type="entry name" value="CTP_transf_3"/>
    <property type="match status" value="1"/>
</dbReference>
<dbReference type="CDD" id="cd02518">
    <property type="entry name" value="GT2_SpsF"/>
    <property type="match status" value="1"/>
</dbReference>
<organism evidence="1 2">
    <name type="scientific">Hyphobacterium vulgare</name>
    <dbReference type="NCBI Taxonomy" id="1736751"/>
    <lineage>
        <taxon>Bacteria</taxon>
        <taxon>Pseudomonadati</taxon>
        <taxon>Pseudomonadota</taxon>
        <taxon>Alphaproteobacteria</taxon>
        <taxon>Maricaulales</taxon>
        <taxon>Maricaulaceae</taxon>
        <taxon>Hyphobacterium</taxon>
    </lineage>
</organism>
<dbReference type="Gene3D" id="3.90.550.10">
    <property type="entry name" value="Spore Coat Polysaccharide Biosynthesis Protein SpsA, Chain A"/>
    <property type="match status" value="1"/>
</dbReference>
<dbReference type="RefSeq" id="WP_343163088.1">
    <property type="nucleotide sequence ID" value="NZ_JBHRSV010000028.1"/>
</dbReference>
<comment type="caution">
    <text evidence="1">The sequence shown here is derived from an EMBL/GenBank/DDBJ whole genome shotgun (WGS) entry which is preliminary data.</text>
</comment>
<gene>
    <name evidence="1" type="ORF">ACFOOR_13360</name>
</gene>
<reference evidence="2" key="1">
    <citation type="journal article" date="2019" name="Int. J. Syst. Evol. Microbiol.">
        <title>The Global Catalogue of Microorganisms (GCM) 10K type strain sequencing project: providing services to taxonomists for standard genome sequencing and annotation.</title>
        <authorList>
            <consortium name="The Broad Institute Genomics Platform"/>
            <consortium name="The Broad Institute Genome Sequencing Center for Infectious Disease"/>
            <person name="Wu L."/>
            <person name="Ma J."/>
        </authorList>
    </citation>
    <scope>NUCLEOTIDE SEQUENCE [LARGE SCALE GENOMIC DNA]</scope>
    <source>
        <strain evidence="2">KCTC 52487</strain>
    </source>
</reference>